<feature type="transmembrane region" description="Helical" evidence="1">
    <location>
        <begin position="320"/>
        <end position="346"/>
    </location>
</feature>
<dbReference type="InterPro" id="IPR036179">
    <property type="entry name" value="Ig-like_dom_sf"/>
</dbReference>
<dbReference type="InterPro" id="IPR013783">
    <property type="entry name" value="Ig-like_fold"/>
</dbReference>
<dbReference type="Proteomes" id="UP000316079">
    <property type="component" value="Unassembled WGS sequence"/>
</dbReference>
<dbReference type="EMBL" id="SRMA01026069">
    <property type="protein sequence ID" value="TRY88084.1"/>
    <property type="molecule type" value="Genomic_DNA"/>
</dbReference>
<dbReference type="PANTHER" id="PTHR46484">
    <property type="entry name" value="SI:CH211-171H4.5-RELATED"/>
    <property type="match status" value="1"/>
</dbReference>
<comment type="caution">
    <text evidence="4">The sequence shown here is derived from an EMBL/GenBank/DDBJ whole genome shotgun (WGS) entry which is preliminary data.</text>
</comment>
<dbReference type="AlphaFoldDB" id="A0A553QDR9"/>
<dbReference type="Gene3D" id="2.60.40.10">
    <property type="entry name" value="Immunoglobulins"/>
    <property type="match status" value="3"/>
</dbReference>
<dbReference type="STRING" id="623744.A0A553QDR9"/>
<keyword evidence="2" id="KW-0732">Signal</keyword>
<feature type="domain" description="Ig-like" evidence="3">
    <location>
        <begin position="137"/>
        <end position="169"/>
    </location>
</feature>
<proteinExistence type="predicted"/>
<keyword evidence="1" id="KW-1133">Transmembrane helix</keyword>
<keyword evidence="1" id="KW-0812">Transmembrane</keyword>
<dbReference type="OrthoDB" id="6413693at2759"/>
<dbReference type="InterPro" id="IPR007110">
    <property type="entry name" value="Ig-like_dom"/>
</dbReference>
<accession>A0A553QDR9</accession>
<keyword evidence="1" id="KW-0472">Membrane</keyword>
<organism evidence="4 5">
    <name type="scientific">Danionella cerebrum</name>
    <dbReference type="NCBI Taxonomy" id="2873325"/>
    <lineage>
        <taxon>Eukaryota</taxon>
        <taxon>Metazoa</taxon>
        <taxon>Chordata</taxon>
        <taxon>Craniata</taxon>
        <taxon>Vertebrata</taxon>
        <taxon>Euteleostomi</taxon>
        <taxon>Actinopterygii</taxon>
        <taxon>Neopterygii</taxon>
        <taxon>Teleostei</taxon>
        <taxon>Ostariophysi</taxon>
        <taxon>Cypriniformes</taxon>
        <taxon>Danionidae</taxon>
        <taxon>Danioninae</taxon>
        <taxon>Danionella</taxon>
    </lineage>
</organism>
<dbReference type="PROSITE" id="PS50835">
    <property type="entry name" value="IG_LIKE"/>
    <property type="match status" value="2"/>
</dbReference>
<evidence type="ECO:0000313" key="5">
    <source>
        <dbReference type="Proteomes" id="UP000316079"/>
    </source>
</evidence>
<dbReference type="Pfam" id="PF13927">
    <property type="entry name" value="Ig_3"/>
    <property type="match status" value="1"/>
</dbReference>
<dbReference type="PANTHER" id="PTHR46484:SF8">
    <property type="entry name" value="B-CELL RECEPTOR CD22-LIKE-RELATED"/>
    <property type="match status" value="1"/>
</dbReference>
<evidence type="ECO:0000256" key="1">
    <source>
        <dbReference type="SAM" id="Phobius"/>
    </source>
</evidence>
<dbReference type="SUPFAM" id="SSF48726">
    <property type="entry name" value="Immunoglobulin"/>
    <property type="match status" value="2"/>
</dbReference>
<keyword evidence="5" id="KW-1185">Reference proteome</keyword>
<dbReference type="SMART" id="SM00409">
    <property type="entry name" value="IG"/>
    <property type="match status" value="2"/>
</dbReference>
<evidence type="ECO:0000313" key="4">
    <source>
        <dbReference type="EMBL" id="TRY88084.1"/>
    </source>
</evidence>
<name>A0A553QDR9_9TELE</name>
<reference evidence="4 5" key="1">
    <citation type="journal article" date="2019" name="Sci. Data">
        <title>Hybrid genome assembly and annotation of Danionella translucida.</title>
        <authorList>
            <person name="Kadobianskyi M."/>
            <person name="Schulze L."/>
            <person name="Schuelke M."/>
            <person name="Judkewitz B."/>
        </authorList>
    </citation>
    <scope>NUCLEOTIDE SEQUENCE [LARGE SCALE GENOMIC DNA]</scope>
    <source>
        <strain evidence="4 5">Bolton</strain>
    </source>
</reference>
<feature type="chain" id="PRO_5022130648" description="Ig-like domain-containing protein" evidence="2">
    <location>
        <begin position="19"/>
        <end position="404"/>
    </location>
</feature>
<protein>
    <recommendedName>
        <fullName evidence="3">Ig-like domain-containing protein</fullName>
    </recommendedName>
</protein>
<feature type="signal peptide" evidence="2">
    <location>
        <begin position="1"/>
        <end position="18"/>
    </location>
</feature>
<evidence type="ECO:0000259" key="3">
    <source>
        <dbReference type="PROSITE" id="PS50835"/>
    </source>
</evidence>
<feature type="domain" description="Ig-like" evidence="3">
    <location>
        <begin position="237"/>
        <end position="322"/>
    </location>
</feature>
<evidence type="ECO:0000256" key="2">
    <source>
        <dbReference type="SAM" id="SignalP"/>
    </source>
</evidence>
<dbReference type="InterPro" id="IPR003599">
    <property type="entry name" value="Ig_sub"/>
</dbReference>
<gene>
    <name evidence="4" type="ORF">DNTS_024144</name>
</gene>
<sequence length="404" mass="45059">MLPVGFFVFCTYLSEVYCQSALIPKTLTTTRGSCLLIPCQLNIPPEKDSVLQSSVQVKWKRESLWKNYSEEGFNSLHEKEPEVEVLGDLRKKDCTSVMRNLSSLHSDRYFFKLEADKYTFTETKGIRINVSDSPPEPSVTIPDLVEGKLANLTCSVSAPCPRLSPNVTWTSALAGNLTQGTRVNADGTHSVFAILNFIPSFLHLGLKVNCVSVHPVERADTFLQSHKVTMLNVTYPPKDIQISSSNSVWLGDNVTLICASNANPPARYQWIQKKEGVDEELGDSHVLSFTATQENAGQYVCEAKNFLAAVNSTLQIHVKAISFTTFLLIITLSPVLLLIPIILIIYRWCKEQHKSDSNPNIYANESNLYQQAPQLQSEPYNAKATHSNNSLYTSRAEESIYANC</sequence>